<dbReference type="InterPro" id="IPR045086">
    <property type="entry name" value="OBG_GTPase"/>
</dbReference>
<accession>A0A2H5XFZ5</accession>
<proteinExistence type="inferred from homology"/>
<dbReference type="SUPFAM" id="SSF102741">
    <property type="entry name" value="Obg GTP-binding protein C-terminal domain"/>
    <property type="match status" value="1"/>
</dbReference>
<dbReference type="GO" id="GO:0042254">
    <property type="term" value="P:ribosome biogenesis"/>
    <property type="evidence" value="ECO:0007669"/>
    <property type="project" value="UniProtKB-UniRule"/>
</dbReference>
<dbReference type="InterPro" id="IPR006169">
    <property type="entry name" value="GTP1_OBG_dom"/>
</dbReference>
<evidence type="ECO:0000256" key="9">
    <source>
        <dbReference type="HAMAP-Rule" id="MF_01454"/>
    </source>
</evidence>
<feature type="binding site" evidence="9">
    <location>
        <begin position="166"/>
        <end position="173"/>
    </location>
    <ligand>
        <name>GTP</name>
        <dbReference type="ChEBI" id="CHEBI:37565"/>
    </ligand>
</feature>
<protein>
    <recommendedName>
        <fullName evidence="9">GTPase Obg</fullName>
        <ecNumber evidence="9">3.6.5.-</ecNumber>
    </recommendedName>
    <alternativeName>
        <fullName evidence="9">GTP-binding protein Obg</fullName>
    </alternativeName>
</protein>
<keyword evidence="3 9" id="KW-0963">Cytoplasm</keyword>
<comment type="subunit">
    <text evidence="9">Monomer.</text>
</comment>
<evidence type="ECO:0000313" key="14">
    <source>
        <dbReference type="Proteomes" id="UP000236173"/>
    </source>
</evidence>
<dbReference type="HAMAP" id="MF_01454">
    <property type="entry name" value="GTPase_Obg"/>
    <property type="match status" value="1"/>
</dbReference>
<evidence type="ECO:0000256" key="2">
    <source>
        <dbReference type="ARBA" id="ARBA00007699"/>
    </source>
</evidence>
<feature type="binding site" evidence="9">
    <location>
        <begin position="212"/>
        <end position="215"/>
    </location>
    <ligand>
        <name>GTP</name>
        <dbReference type="ChEBI" id="CHEBI:37565"/>
    </ligand>
</feature>
<dbReference type="PANTHER" id="PTHR11702:SF31">
    <property type="entry name" value="MITOCHONDRIAL RIBOSOME-ASSOCIATED GTPASE 2"/>
    <property type="match status" value="1"/>
</dbReference>
<evidence type="ECO:0000259" key="11">
    <source>
        <dbReference type="PROSITE" id="PS51881"/>
    </source>
</evidence>
<feature type="binding site" evidence="9">
    <location>
        <begin position="191"/>
        <end position="195"/>
    </location>
    <ligand>
        <name>GTP</name>
        <dbReference type="ChEBI" id="CHEBI:37565"/>
    </ligand>
</feature>
<dbReference type="PRINTS" id="PR00326">
    <property type="entry name" value="GTP1OBG"/>
</dbReference>
<evidence type="ECO:0000256" key="4">
    <source>
        <dbReference type="ARBA" id="ARBA00022723"/>
    </source>
</evidence>
<feature type="domain" description="Obg" evidence="12">
    <location>
        <begin position="1"/>
        <end position="159"/>
    </location>
</feature>
<evidence type="ECO:0000259" key="12">
    <source>
        <dbReference type="PROSITE" id="PS51883"/>
    </source>
</evidence>
<comment type="similarity">
    <text evidence="2 9">Belongs to the TRAFAC class OBG-HflX-like GTPase superfamily. OBG GTPase family.</text>
</comment>
<dbReference type="InterPro" id="IPR031167">
    <property type="entry name" value="G_OBG"/>
</dbReference>
<comment type="caution">
    <text evidence="13">The sequence shown here is derived from an EMBL/GenBank/DDBJ whole genome shotgun (WGS) entry which is preliminary data.</text>
</comment>
<sequence length="427" mass="46040">MHFVDEAVIFVKAGDGGNGCVAFRREKFVPRGGPAGGDGGRGGHVILLADPAVRTLVDLHLQRTYKAPNGQHGQGSNKHGADGEDLVIRVPVGTVVYDANTGELLADLTRPGQRIVVARGGRGGRGNAAFATPTRQTPVFAELGEPGEARTLRLELKLLADVGIIGYPNVGKSTLISRISAARPKIADYPFTTLVPNLGTVRVGNFSFVVADLPGLIEGAHKGVGLGHQFLRHAERTALLLHMVDIAATEGRDPLRDFEVINAELGLYSLTLAKKPQIVVANKMDLPGARENLERCLPYWRERGYEVFAISALTGEGLEPLVHRVAELVRALQPPQAEQTDADEPPLLIAPPKPEPPLTIERLDEETWQVQGGGVERLTRLINASHPQALTEIKQRLIRHSVWKAVRKAGAKIGDRVLVGGLELVMD</sequence>
<name>A0A2H5XFZ5_9BACT</name>
<evidence type="ECO:0000256" key="6">
    <source>
        <dbReference type="ARBA" id="ARBA00022801"/>
    </source>
</evidence>
<dbReference type="CDD" id="cd01898">
    <property type="entry name" value="Obg"/>
    <property type="match status" value="1"/>
</dbReference>
<feature type="domain" description="OCT" evidence="11">
    <location>
        <begin position="350"/>
        <end position="427"/>
    </location>
</feature>
<feature type="domain" description="OBG-type G" evidence="10">
    <location>
        <begin position="160"/>
        <end position="330"/>
    </location>
</feature>
<keyword evidence="6 9" id="KW-0378">Hydrolase</keyword>
<feature type="binding site" evidence="9">
    <location>
        <begin position="311"/>
        <end position="313"/>
    </location>
    <ligand>
        <name>GTP</name>
        <dbReference type="ChEBI" id="CHEBI:37565"/>
    </ligand>
</feature>
<dbReference type="EMBL" id="BEHT01000051">
    <property type="protein sequence ID" value="GBD00101.1"/>
    <property type="molecule type" value="Genomic_DNA"/>
</dbReference>
<dbReference type="SUPFAM" id="SSF82051">
    <property type="entry name" value="Obg GTP-binding protein N-terminal domain"/>
    <property type="match status" value="1"/>
</dbReference>
<dbReference type="PROSITE" id="PS51883">
    <property type="entry name" value="OBG"/>
    <property type="match status" value="1"/>
</dbReference>
<dbReference type="GO" id="GO:0005525">
    <property type="term" value="F:GTP binding"/>
    <property type="evidence" value="ECO:0007669"/>
    <property type="project" value="UniProtKB-UniRule"/>
</dbReference>
<keyword evidence="4 9" id="KW-0479">Metal-binding</keyword>
<dbReference type="NCBIfam" id="NF008955">
    <property type="entry name" value="PRK12297.1"/>
    <property type="match status" value="1"/>
</dbReference>
<evidence type="ECO:0000256" key="1">
    <source>
        <dbReference type="ARBA" id="ARBA00001946"/>
    </source>
</evidence>
<dbReference type="InterPro" id="IPR036726">
    <property type="entry name" value="GTP1_OBG_dom_sf"/>
</dbReference>
<feature type="binding site" evidence="9">
    <location>
        <begin position="282"/>
        <end position="285"/>
    </location>
    <ligand>
        <name>GTP</name>
        <dbReference type="ChEBI" id="CHEBI:37565"/>
    </ligand>
</feature>
<dbReference type="InterPro" id="IPR006074">
    <property type="entry name" value="GTP1-OBG_CS"/>
</dbReference>
<dbReference type="PANTHER" id="PTHR11702">
    <property type="entry name" value="DEVELOPMENTALLY REGULATED GTP-BINDING PROTEIN-RELATED"/>
    <property type="match status" value="1"/>
</dbReference>
<keyword evidence="7 9" id="KW-0460">Magnesium</keyword>
<dbReference type="PROSITE" id="PS51881">
    <property type="entry name" value="OCT"/>
    <property type="match status" value="1"/>
</dbReference>
<dbReference type="Gene3D" id="3.40.50.300">
    <property type="entry name" value="P-loop containing nucleotide triphosphate hydrolases"/>
    <property type="match status" value="1"/>
</dbReference>
<evidence type="ECO:0000259" key="10">
    <source>
        <dbReference type="PROSITE" id="PS51710"/>
    </source>
</evidence>
<comment type="subcellular location">
    <subcellularLocation>
        <location evidence="9">Cytoplasm</location>
    </subcellularLocation>
</comment>
<dbReference type="GO" id="GO:0000287">
    <property type="term" value="F:magnesium ion binding"/>
    <property type="evidence" value="ECO:0007669"/>
    <property type="project" value="InterPro"/>
</dbReference>
<dbReference type="EC" id="3.6.5.-" evidence="9"/>
<evidence type="ECO:0000256" key="5">
    <source>
        <dbReference type="ARBA" id="ARBA00022741"/>
    </source>
</evidence>
<dbReference type="InterPro" id="IPR006073">
    <property type="entry name" value="GTP-bd"/>
</dbReference>
<comment type="cofactor">
    <cofactor evidence="1 9">
        <name>Mg(2+)</name>
        <dbReference type="ChEBI" id="CHEBI:18420"/>
    </cofactor>
</comment>
<dbReference type="Pfam" id="PF01926">
    <property type="entry name" value="MMR_HSR1"/>
    <property type="match status" value="1"/>
</dbReference>
<keyword evidence="8 9" id="KW-0342">GTP-binding</keyword>
<dbReference type="GO" id="GO:0003924">
    <property type="term" value="F:GTPase activity"/>
    <property type="evidence" value="ECO:0007669"/>
    <property type="project" value="UniProtKB-UniRule"/>
</dbReference>
<dbReference type="FunFam" id="2.70.210.12:FF:000001">
    <property type="entry name" value="GTPase Obg"/>
    <property type="match status" value="1"/>
</dbReference>
<dbReference type="InterPro" id="IPR027417">
    <property type="entry name" value="P-loop_NTPase"/>
</dbReference>
<comment type="function">
    <text evidence="9">An essential GTPase which binds GTP, GDP and possibly (p)ppGpp with moderate affinity, with high nucleotide exchange rates and a fairly low GTP hydrolysis rate. Plays a role in control of the cell cycle, stress response, ribosome biogenesis and in those bacteria that undergo differentiation, in morphogenesis control.</text>
</comment>
<dbReference type="Pfam" id="PF09269">
    <property type="entry name" value="DUF1967"/>
    <property type="match status" value="1"/>
</dbReference>
<dbReference type="SUPFAM" id="SSF52540">
    <property type="entry name" value="P-loop containing nucleoside triphosphate hydrolases"/>
    <property type="match status" value="1"/>
</dbReference>
<evidence type="ECO:0000256" key="8">
    <source>
        <dbReference type="ARBA" id="ARBA00023134"/>
    </source>
</evidence>
<dbReference type="InterPro" id="IPR014100">
    <property type="entry name" value="GTP-bd_Obg/CgtA"/>
</dbReference>
<dbReference type="NCBIfam" id="TIGR03595">
    <property type="entry name" value="Obg_CgtA_exten"/>
    <property type="match status" value="1"/>
</dbReference>
<dbReference type="PROSITE" id="PS51710">
    <property type="entry name" value="G_OBG"/>
    <property type="match status" value="1"/>
</dbReference>
<dbReference type="GO" id="GO:0005737">
    <property type="term" value="C:cytoplasm"/>
    <property type="evidence" value="ECO:0007669"/>
    <property type="project" value="UniProtKB-SubCell"/>
</dbReference>
<dbReference type="NCBIfam" id="TIGR02729">
    <property type="entry name" value="Obg_CgtA"/>
    <property type="match status" value="1"/>
</dbReference>
<gene>
    <name evidence="13" type="primary">obg_2</name>
    <name evidence="9" type="synonym">obg</name>
    <name evidence="13" type="ORF">HRbin17_02637</name>
</gene>
<evidence type="ECO:0000256" key="3">
    <source>
        <dbReference type="ARBA" id="ARBA00022490"/>
    </source>
</evidence>
<feature type="binding site" evidence="9">
    <location>
        <position position="173"/>
    </location>
    <ligand>
        <name>Mg(2+)</name>
        <dbReference type="ChEBI" id="CHEBI:18420"/>
    </ligand>
</feature>
<dbReference type="Gene3D" id="2.70.210.12">
    <property type="entry name" value="GTP1/OBG domain"/>
    <property type="match status" value="1"/>
</dbReference>
<keyword evidence="5 9" id="KW-0547">Nucleotide-binding</keyword>
<organism evidence="13 14">
    <name type="scientific">Candidatus Fervidibacter japonicus</name>
    <dbReference type="NCBI Taxonomy" id="2035412"/>
    <lineage>
        <taxon>Bacteria</taxon>
        <taxon>Candidatus Fervidibacterota</taxon>
        <taxon>Candidatus Fervidibacter</taxon>
    </lineage>
</organism>
<feature type="binding site" evidence="9">
    <location>
        <position position="193"/>
    </location>
    <ligand>
        <name>Mg(2+)</name>
        <dbReference type="ChEBI" id="CHEBI:18420"/>
    </ligand>
</feature>
<reference evidence="14" key="1">
    <citation type="submission" date="2017-09" db="EMBL/GenBank/DDBJ databases">
        <title>Metaegenomics of thermophilic ammonia-oxidizing enrichment culture.</title>
        <authorList>
            <person name="Kato S."/>
            <person name="Suzuki K."/>
        </authorList>
    </citation>
    <scope>NUCLEOTIDE SEQUENCE [LARGE SCALE GENOMIC DNA]</scope>
</reference>
<dbReference type="NCBIfam" id="NF008956">
    <property type="entry name" value="PRK12299.1"/>
    <property type="match status" value="1"/>
</dbReference>
<dbReference type="Pfam" id="PF01018">
    <property type="entry name" value="GTP1_OBG"/>
    <property type="match status" value="1"/>
</dbReference>
<dbReference type="NCBIfam" id="NF008954">
    <property type="entry name" value="PRK12296.1"/>
    <property type="match status" value="1"/>
</dbReference>
<dbReference type="AlphaFoldDB" id="A0A2H5XFZ5"/>
<dbReference type="InterPro" id="IPR015349">
    <property type="entry name" value="OCT_dom"/>
</dbReference>
<dbReference type="PROSITE" id="PS00905">
    <property type="entry name" value="GTP1_OBG"/>
    <property type="match status" value="1"/>
</dbReference>
<evidence type="ECO:0000256" key="7">
    <source>
        <dbReference type="ARBA" id="ARBA00022842"/>
    </source>
</evidence>
<dbReference type="Proteomes" id="UP000236173">
    <property type="component" value="Unassembled WGS sequence"/>
</dbReference>
<dbReference type="InterPro" id="IPR036346">
    <property type="entry name" value="GTP-bd_prot_GTP1/OBG_C_sf"/>
</dbReference>
<evidence type="ECO:0000313" key="13">
    <source>
        <dbReference type="EMBL" id="GBD00101.1"/>
    </source>
</evidence>
<dbReference type="Gene3D" id="3.30.300.350">
    <property type="entry name" value="GTP-binding protein OBG, C-terminal domain"/>
    <property type="match status" value="1"/>
</dbReference>